<dbReference type="Pfam" id="PF01402">
    <property type="entry name" value="RHH_1"/>
    <property type="match status" value="1"/>
</dbReference>
<gene>
    <name evidence="2" type="ORF">IE331_00240</name>
</gene>
<evidence type="ECO:0000313" key="2">
    <source>
        <dbReference type="EMBL" id="MBD8868041.1"/>
    </source>
</evidence>
<accession>A0A927K1W0</accession>
<dbReference type="Proteomes" id="UP000616839">
    <property type="component" value="Unassembled WGS sequence"/>
</dbReference>
<reference evidence="2" key="1">
    <citation type="submission" date="2020-09" db="EMBL/GenBank/DDBJ databases">
        <title>Nocardioides sp. strain MJB4 16S ribosomal RNA gene Genome sequencing and assembly.</title>
        <authorList>
            <person name="Kim I."/>
        </authorList>
    </citation>
    <scope>NUCLEOTIDE SEQUENCE</scope>
    <source>
        <strain evidence="2">MJB4</strain>
    </source>
</reference>
<dbReference type="EMBL" id="JACYXZ010000001">
    <property type="protein sequence ID" value="MBD8868041.1"/>
    <property type="molecule type" value="Genomic_DNA"/>
</dbReference>
<feature type="domain" description="Ribbon-helix-helix protein CopG" evidence="1">
    <location>
        <begin position="41"/>
        <end position="66"/>
    </location>
</feature>
<organism evidence="2 3">
    <name type="scientific">Nocardioides donggukensis</name>
    <dbReference type="NCBI Taxonomy" id="2774019"/>
    <lineage>
        <taxon>Bacteria</taxon>
        <taxon>Bacillati</taxon>
        <taxon>Actinomycetota</taxon>
        <taxon>Actinomycetes</taxon>
        <taxon>Propionibacteriales</taxon>
        <taxon>Nocardioidaceae</taxon>
        <taxon>Nocardioides</taxon>
    </lineage>
</organism>
<comment type="caution">
    <text evidence="2">The sequence shown here is derived from an EMBL/GenBank/DDBJ whole genome shotgun (WGS) entry which is preliminary data.</text>
</comment>
<keyword evidence="3" id="KW-1185">Reference proteome</keyword>
<dbReference type="InterPro" id="IPR002145">
    <property type="entry name" value="CopG"/>
</dbReference>
<dbReference type="AlphaFoldDB" id="A0A927K1W0"/>
<sequence length="70" mass="7764">MTLLCEARNPFRRCPARPRNRRTAVNVPPGRSRPLLPPTFEELAAVDALAERENISRSEAIRRALAGLAA</sequence>
<proteinExistence type="predicted"/>
<evidence type="ECO:0000313" key="3">
    <source>
        <dbReference type="Proteomes" id="UP000616839"/>
    </source>
</evidence>
<protein>
    <submittedName>
        <fullName evidence="2">CopG family transcriptional regulator</fullName>
    </submittedName>
</protein>
<evidence type="ECO:0000259" key="1">
    <source>
        <dbReference type="Pfam" id="PF01402"/>
    </source>
</evidence>
<dbReference type="GO" id="GO:0006355">
    <property type="term" value="P:regulation of DNA-templated transcription"/>
    <property type="evidence" value="ECO:0007669"/>
    <property type="project" value="InterPro"/>
</dbReference>
<name>A0A927K1W0_9ACTN</name>